<evidence type="ECO:0000313" key="1">
    <source>
        <dbReference type="EMBL" id="QLG05111.1"/>
    </source>
</evidence>
<organism evidence="1">
    <name type="scientific">Pseudomonas aeruginosa</name>
    <dbReference type="NCBI Taxonomy" id="287"/>
    <lineage>
        <taxon>Bacteria</taxon>
        <taxon>Pseudomonadati</taxon>
        <taxon>Pseudomonadota</taxon>
        <taxon>Gammaproteobacteria</taxon>
        <taxon>Pseudomonadales</taxon>
        <taxon>Pseudomonadaceae</taxon>
        <taxon>Pseudomonas</taxon>
    </lineage>
</organism>
<proteinExistence type="predicted"/>
<geneLocation type="plasmid" evidence="1">
    <name>pSE5369-VIM</name>
</geneLocation>
<sequence>MELANWPIDHPEMIRALRLCQNPCECDSGSMMSLNGLHSFVGAQGTVPLTPVDPHLIVHQLMEFLPMRNESSPFASVDGHLRDSRLPLGYQFQQAQASTQVRRIGRCAEAILGQDAHHARPNRYSGKTRIFPYDPLGNALEKIVVHCSSKTKEQGCRLLGG</sequence>
<keyword evidence="1" id="KW-0614">Plasmid</keyword>
<dbReference type="AlphaFoldDB" id="A0A7S6C6Y0"/>
<name>A0A7S6C6Y0_PSEAI</name>
<accession>A0A7S6C6Y0</accession>
<reference evidence="1" key="1">
    <citation type="submission" date="2019-12" db="EMBL/GenBank/DDBJ databases">
        <title>Compelete sequence of pSE5369-VIM.</title>
        <authorList>
            <person name="Zhou D."/>
        </authorList>
    </citation>
    <scope>NUCLEOTIDE SEQUENCE</scope>
    <source>
        <strain evidence="1">SE5369</strain>
        <plasmid evidence="1">pSE5369-VIM</plasmid>
    </source>
</reference>
<dbReference type="EMBL" id="MN894888">
    <property type="protein sequence ID" value="QLG05111.1"/>
    <property type="molecule type" value="Genomic_DNA"/>
</dbReference>
<protein>
    <submittedName>
        <fullName evidence="1">Uncharacterized protein</fullName>
    </submittedName>
</protein>